<dbReference type="STRING" id="935223.SAMN04488131_109105"/>
<protein>
    <submittedName>
        <fullName evidence="2">Ferritin-like metal-binding protein YciE</fullName>
    </submittedName>
</protein>
<evidence type="ECO:0000313" key="2">
    <source>
        <dbReference type="EMBL" id="SFF13706.1"/>
    </source>
</evidence>
<proteinExistence type="predicted"/>
<dbReference type="RefSeq" id="WP_091205643.1">
    <property type="nucleotide sequence ID" value="NZ_FONQ01000009.1"/>
</dbReference>
<dbReference type="Gene3D" id="1.20.1260.10">
    <property type="match status" value="1"/>
</dbReference>
<dbReference type="Proteomes" id="UP000198596">
    <property type="component" value="Unassembled WGS sequence"/>
</dbReference>
<feature type="region of interest" description="Disordered" evidence="1">
    <location>
        <begin position="1"/>
        <end position="31"/>
    </location>
</feature>
<dbReference type="InterPro" id="IPR010287">
    <property type="entry name" value="DUF892_YciF-like"/>
</dbReference>
<dbReference type="InterPro" id="IPR047114">
    <property type="entry name" value="YciF"/>
</dbReference>
<feature type="compositionally biased region" description="Polar residues" evidence="1">
    <location>
        <begin position="15"/>
        <end position="29"/>
    </location>
</feature>
<organism evidence="2 3">
    <name type="scientific">Flavobacterium xueshanense</name>
    <dbReference type="NCBI Taxonomy" id="935223"/>
    <lineage>
        <taxon>Bacteria</taxon>
        <taxon>Pseudomonadati</taxon>
        <taxon>Bacteroidota</taxon>
        <taxon>Flavobacteriia</taxon>
        <taxon>Flavobacteriales</taxon>
        <taxon>Flavobacteriaceae</taxon>
        <taxon>Flavobacterium</taxon>
    </lineage>
</organism>
<dbReference type="EMBL" id="FONQ01000009">
    <property type="protein sequence ID" value="SFF13706.1"/>
    <property type="molecule type" value="Genomic_DNA"/>
</dbReference>
<accession>A0A1I2GAD5</accession>
<dbReference type="AlphaFoldDB" id="A0A1I2GAD5"/>
<dbReference type="InterPro" id="IPR012347">
    <property type="entry name" value="Ferritin-like"/>
</dbReference>
<feature type="compositionally biased region" description="Basic and acidic residues" evidence="1">
    <location>
        <begin position="1"/>
        <end position="10"/>
    </location>
</feature>
<reference evidence="3" key="1">
    <citation type="submission" date="2016-10" db="EMBL/GenBank/DDBJ databases">
        <authorList>
            <person name="Varghese N."/>
            <person name="Submissions S."/>
        </authorList>
    </citation>
    <scope>NUCLEOTIDE SEQUENCE [LARGE SCALE GENOMIC DNA]</scope>
    <source>
        <strain evidence="3">CGMCC 1.9227</strain>
    </source>
</reference>
<dbReference type="Pfam" id="PF05974">
    <property type="entry name" value="DUF892"/>
    <property type="match status" value="1"/>
</dbReference>
<dbReference type="OrthoDB" id="9795056at2"/>
<dbReference type="InterPro" id="IPR009078">
    <property type="entry name" value="Ferritin-like_SF"/>
</dbReference>
<gene>
    <name evidence="2" type="ORF">SAMN04488131_109105</name>
</gene>
<keyword evidence="3" id="KW-1185">Reference proteome</keyword>
<evidence type="ECO:0000256" key="1">
    <source>
        <dbReference type="SAM" id="MobiDB-lite"/>
    </source>
</evidence>
<name>A0A1I2GAD5_9FLAO</name>
<evidence type="ECO:0000313" key="3">
    <source>
        <dbReference type="Proteomes" id="UP000198596"/>
    </source>
</evidence>
<dbReference type="PANTHER" id="PTHR30565:SF9">
    <property type="entry name" value="PROTEIN YCIF"/>
    <property type="match status" value="1"/>
</dbReference>
<dbReference type="CDD" id="cd07909">
    <property type="entry name" value="YciF"/>
    <property type="match status" value="1"/>
</dbReference>
<dbReference type="PANTHER" id="PTHR30565">
    <property type="entry name" value="PROTEIN YCIF"/>
    <property type="match status" value="1"/>
</dbReference>
<dbReference type="SUPFAM" id="SSF47240">
    <property type="entry name" value="Ferritin-like"/>
    <property type="match status" value="1"/>
</dbReference>
<sequence>MKTTKDESAKAIKPPNNTTGKTAKESTPTLKEGVVKAKPEAAKDLRYFFEDGLKDIYWAEKALTKVLAKMAKNATSIQLIKVFEEHLKETEEHVTRLKQIFESLGLKAVAKKCDAMAGLLDEANRIMEETEVGNVRDAAMIDAAQKVEHYKIAAYGTLRVYAVTLGKTKAALLLAKTLEEEKNADVKLTEITVSHINVDAANEGDK</sequence>